<organism evidence="1 2">
    <name type="scientific">Desulfonema magnum</name>
    <dbReference type="NCBI Taxonomy" id="45655"/>
    <lineage>
        <taxon>Bacteria</taxon>
        <taxon>Pseudomonadati</taxon>
        <taxon>Thermodesulfobacteriota</taxon>
        <taxon>Desulfobacteria</taxon>
        <taxon>Desulfobacterales</taxon>
        <taxon>Desulfococcaceae</taxon>
        <taxon>Desulfonema</taxon>
    </lineage>
</organism>
<dbReference type="EMBL" id="CP061800">
    <property type="protein sequence ID" value="QTA90491.1"/>
    <property type="molecule type" value="Genomic_DNA"/>
</dbReference>
<keyword evidence="2" id="KW-1185">Reference proteome</keyword>
<proteinExistence type="predicted"/>
<protein>
    <submittedName>
        <fullName evidence="1">Uncharacterized protein</fullName>
    </submittedName>
</protein>
<reference evidence="1" key="1">
    <citation type="journal article" date="2021" name="Microb. Physiol.">
        <title>Proteogenomic Insights into the Physiology of Marine, Sulfate-Reducing, Filamentous Desulfonema limicola and Desulfonema magnum.</title>
        <authorList>
            <person name="Schnaars V."/>
            <person name="Wohlbrand L."/>
            <person name="Scheve S."/>
            <person name="Hinrichs C."/>
            <person name="Reinhardt R."/>
            <person name="Rabus R."/>
        </authorList>
    </citation>
    <scope>NUCLEOTIDE SEQUENCE</scope>
    <source>
        <strain evidence="1">4be13</strain>
    </source>
</reference>
<sequence>MRLRKSIFRTPEKIRENPLTPESAALGLAGKALTRAVPNVSGVQKLYFCACEKAFFALRRKYGKTRLRLSRQHWAWQAKL</sequence>
<name>A0A975GQY1_9BACT</name>
<accession>A0A975GQY1</accession>
<evidence type="ECO:0000313" key="2">
    <source>
        <dbReference type="Proteomes" id="UP000663722"/>
    </source>
</evidence>
<dbReference type="AlphaFoldDB" id="A0A975GQY1"/>
<dbReference type="KEGG" id="dmm:dnm_065520"/>
<evidence type="ECO:0000313" key="1">
    <source>
        <dbReference type="EMBL" id="QTA90491.1"/>
    </source>
</evidence>
<dbReference type="Proteomes" id="UP000663722">
    <property type="component" value="Chromosome"/>
</dbReference>
<gene>
    <name evidence="1" type="ORF">dnm_065520</name>
</gene>